<dbReference type="PANTHER" id="PTHR35936:SF19">
    <property type="entry name" value="AMINO-ACID-BINDING PROTEIN YXEM-RELATED"/>
    <property type="match status" value="1"/>
</dbReference>
<dbReference type="SMART" id="SM00062">
    <property type="entry name" value="PBPb"/>
    <property type="match status" value="1"/>
</dbReference>
<dbReference type="PANTHER" id="PTHR35936">
    <property type="entry name" value="MEMBRANE-BOUND LYTIC MUREIN TRANSGLYCOSYLASE F"/>
    <property type="match status" value="1"/>
</dbReference>
<dbReference type="Pfam" id="PF00497">
    <property type="entry name" value="SBP_bac_3"/>
    <property type="match status" value="1"/>
</dbReference>
<protein>
    <submittedName>
        <fullName evidence="3">Amino acid ABC transporter substrate-binding protein</fullName>
    </submittedName>
</protein>
<dbReference type="InterPro" id="IPR001638">
    <property type="entry name" value="Solute-binding_3/MltF_N"/>
</dbReference>
<dbReference type="Gene3D" id="3.40.190.10">
    <property type="entry name" value="Periplasmic binding protein-like II"/>
    <property type="match status" value="2"/>
</dbReference>
<keyword evidence="4" id="KW-1185">Reference proteome</keyword>
<dbReference type="SUPFAM" id="SSF53850">
    <property type="entry name" value="Periplasmic binding protein-like II"/>
    <property type="match status" value="1"/>
</dbReference>
<organism evidence="3 4">
    <name type="scientific">Fervidobacterium changbaicum</name>
    <dbReference type="NCBI Taxonomy" id="310769"/>
    <lineage>
        <taxon>Bacteria</taxon>
        <taxon>Thermotogati</taxon>
        <taxon>Thermotogota</taxon>
        <taxon>Thermotogae</taxon>
        <taxon>Thermotogales</taxon>
        <taxon>Fervidobacteriaceae</taxon>
        <taxon>Fervidobacterium</taxon>
    </lineage>
</organism>
<evidence type="ECO:0000256" key="1">
    <source>
        <dbReference type="ARBA" id="ARBA00022729"/>
    </source>
</evidence>
<dbReference type="EMBL" id="CP026721">
    <property type="protein sequence ID" value="QAV33871.1"/>
    <property type="molecule type" value="Genomic_DNA"/>
</dbReference>
<keyword evidence="1" id="KW-0732">Signal</keyword>
<accession>A0ABX5QTK8</accession>
<name>A0ABX5QTK8_9BACT</name>
<gene>
    <name evidence="3" type="ORF">CBS1_09240</name>
</gene>
<evidence type="ECO:0000259" key="2">
    <source>
        <dbReference type="SMART" id="SM00062"/>
    </source>
</evidence>
<evidence type="ECO:0000313" key="3">
    <source>
        <dbReference type="EMBL" id="QAV33871.1"/>
    </source>
</evidence>
<dbReference type="Proteomes" id="UP000288947">
    <property type="component" value="Chromosome"/>
</dbReference>
<proteinExistence type="predicted"/>
<reference evidence="3 4" key="1">
    <citation type="submission" date="2018-01" db="EMBL/GenBank/DDBJ databases">
        <title>The whole genome sequencing and assembly of Fervidobacterium changbaicum CBS-1 strain.</title>
        <authorList>
            <person name="Kim J.-Y."/>
            <person name="Park M.-K."/>
            <person name="Yi H."/>
            <person name="Bahn Y.-S."/>
            <person name="Kim J.F."/>
            <person name="Lee D.-W."/>
        </authorList>
    </citation>
    <scope>NUCLEOTIDE SEQUENCE [LARGE SCALE GENOMIC DNA]</scope>
    <source>
        <strain evidence="3 4">CBS-1</strain>
    </source>
</reference>
<dbReference type="CDD" id="cd13530">
    <property type="entry name" value="PBP2_peptides_like"/>
    <property type="match status" value="1"/>
</dbReference>
<feature type="domain" description="Solute-binding protein family 3/N-terminal" evidence="2">
    <location>
        <begin position="24"/>
        <end position="239"/>
    </location>
</feature>
<evidence type="ECO:0000313" key="4">
    <source>
        <dbReference type="Proteomes" id="UP000288947"/>
    </source>
</evidence>
<sequence length="239" mass="26739">MSTVCKVLVFLIITLLTSLAFCQFLKVGLLLGEPYAFWVSNKLSGIEFDLWRAIGDELGLQVEFYVLPFAALDNAILPKLGLDVVAGGIHMTEERKKTFKFTQPYITSGLAIVVRSEIKWDGNVEKITFGVKKGATGEKIVQEWIKSGKKVKYTSFVSNEEIVTNLLIKKIDGAFFDYINALYLSNKYGFYVHKDLIYTISVGAVILNNSLEKRLNEAIAKLVTNGTVRRIVVSYVGSY</sequence>